<dbReference type="PANTHER" id="PTHR34979:SF1">
    <property type="entry name" value="INNER MEMBRANE PROTEIN YGAZ"/>
    <property type="match status" value="1"/>
</dbReference>
<dbReference type="EMBL" id="CP151406">
    <property type="protein sequence ID" value="WZJ20887.1"/>
    <property type="molecule type" value="Genomic_DNA"/>
</dbReference>
<dbReference type="PANTHER" id="PTHR34979">
    <property type="entry name" value="INNER MEMBRANE PROTEIN YGAZ"/>
    <property type="match status" value="1"/>
</dbReference>
<evidence type="ECO:0000256" key="2">
    <source>
        <dbReference type="ARBA" id="ARBA00010735"/>
    </source>
</evidence>
<keyword evidence="7 8" id="KW-0472">Membrane</keyword>
<evidence type="ECO:0000256" key="7">
    <source>
        <dbReference type="ARBA" id="ARBA00023136"/>
    </source>
</evidence>
<protein>
    <submittedName>
        <fullName evidence="9">AzlC family ABC transporter permease</fullName>
    </submittedName>
</protein>
<evidence type="ECO:0000256" key="3">
    <source>
        <dbReference type="ARBA" id="ARBA00022448"/>
    </source>
</evidence>
<feature type="transmembrane region" description="Helical" evidence="8">
    <location>
        <begin position="176"/>
        <end position="202"/>
    </location>
</feature>
<reference evidence="9 10" key="1">
    <citation type="submission" date="2024-04" db="EMBL/GenBank/DDBJ databases">
        <title>Dissimilatory iodate-reducing microorganisms contribute to the enrichment of iodine in groundwater.</title>
        <authorList>
            <person name="Jiang Z."/>
        </authorList>
    </citation>
    <scope>NUCLEOTIDE SEQUENCE [LARGE SCALE GENOMIC DNA]</scope>
    <source>
        <strain evidence="9 10">NCP973</strain>
    </source>
</reference>
<keyword evidence="5 8" id="KW-0812">Transmembrane</keyword>
<evidence type="ECO:0000313" key="9">
    <source>
        <dbReference type="EMBL" id="WZJ20887.1"/>
    </source>
</evidence>
<gene>
    <name evidence="9" type="ORF">AADV58_13150</name>
</gene>
<comment type="subcellular location">
    <subcellularLocation>
        <location evidence="1">Cell membrane</location>
        <topology evidence="1">Multi-pass membrane protein</topology>
    </subcellularLocation>
</comment>
<dbReference type="RefSeq" id="WP_341743411.1">
    <property type="nucleotide sequence ID" value="NZ_CP151406.1"/>
</dbReference>
<proteinExistence type="inferred from homology"/>
<keyword evidence="4" id="KW-1003">Cell membrane</keyword>
<evidence type="ECO:0000256" key="6">
    <source>
        <dbReference type="ARBA" id="ARBA00022989"/>
    </source>
</evidence>
<evidence type="ECO:0000256" key="8">
    <source>
        <dbReference type="SAM" id="Phobius"/>
    </source>
</evidence>
<dbReference type="Proteomes" id="UP001479520">
    <property type="component" value="Chromosome"/>
</dbReference>
<organism evidence="9 10">
    <name type="scientific">Azonexus hydrophilus</name>
    <dbReference type="NCBI Taxonomy" id="418702"/>
    <lineage>
        <taxon>Bacteria</taxon>
        <taxon>Pseudomonadati</taxon>
        <taxon>Pseudomonadota</taxon>
        <taxon>Betaproteobacteria</taxon>
        <taxon>Rhodocyclales</taxon>
        <taxon>Azonexaceae</taxon>
        <taxon>Azonexus</taxon>
    </lineage>
</organism>
<feature type="transmembrane region" description="Helical" evidence="8">
    <location>
        <begin position="144"/>
        <end position="164"/>
    </location>
</feature>
<feature type="transmembrane region" description="Helical" evidence="8">
    <location>
        <begin position="17"/>
        <end position="37"/>
    </location>
</feature>
<evidence type="ECO:0000313" key="10">
    <source>
        <dbReference type="Proteomes" id="UP001479520"/>
    </source>
</evidence>
<name>A0ABZ2XG32_9RHOO</name>
<keyword evidence="10" id="KW-1185">Reference proteome</keyword>
<dbReference type="Pfam" id="PF03591">
    <property type="entry name" value="AzlC"/>
    <property type="match status" value="1"/>
</dbReference>
<comment type="similarity">
    <text evidence="2">Belongs to the AzlC family.</text>
</comment>
<accession>A0ABZ2XG32</accession>
<dbReference type="InterPro" id="IPR011606">
    <property type="entry name" value="Brnchd-chn_aa_trnsp_permease"/>
</dbReference>
<evidence type="ECO:0000256" key="1">
    <source>
        <dbReference type="ARBA" id="ARBA00004651"/>
    </source>
</evidence>
<keyword evidence="6 8" id="KW-1133">Transmembrane helix</keyword>
<feature type="transmembrane region" description="Helical" evidence="8">
    <location>
        <begin position="75"/>
        <end position="100"/>
    </location>
</feature>
<keyword evidence="3" id="KW-0813">Transport</keyword>
<evidence type="ECO:0000256" key="4">
    <source>
        <dbReference type="ARBA" id="ARBA00022475"/>
    </source>
</evidence>
<sequence length="238" mass="25339">MSVPVTSSFMLGAREGFAAFLPVSVGLVPWALVMGMAMSSHGFSPVEAMGMNLIVFAGTAQLGTLPLISSDAPLWLIVVTALALNLRFVIFSAAIAPGFLGVGVPQRWLSGHLLTDGVFATCAERMLQVDDPRWRLGFYLAPSLWSWLLWQSFTLIGIFAAGIVPASWSLEFMATIALIVLLVPMARIPPMLVAALAGGAAATLLRDMPLRLGTVAAIIIGIAAGFLAEHLEHKRRQS</sequence>
<feature type="transmembrane region" description="Helical" evidence="8">
    <location>
        <begin position="208"/>
        <end position="228"/>
    </location>
</feature>
<evidence type="ECO:0000256" key="5">
    <source>
        <dbReference type="ARBA" id="ARBA00022692"/>
    </source>
</evidence>
<feature type="transmembrane region" description="Helical" evidence="8">
    <location>
        <begin position="49"/>
        <end position="68"/>
    </location>
</feature>